<feature type="compositionally biased region" description="Polar residues" evidence="1">
    <location>
        <begin position="93"/>
        <end position="103"/>
    </location>
</feature>
<feature type="region of interest" description="Disordered" evidence="1">
    <location>
        <begin position="92"/>
        <end position="114"/>
    </location>
</feature>
<sequence length="164" mass="17299">MSLVEGDLHYLLRGLRLWRNFVGLPGVGNRCLWSDLLRQSHHGHGDKLLVGKVGIGLARLPDIVTEMPSVDEVIDLILEVIALVGGEGVRLGQTGSEGSGSEHQSIDDGLGRQQREAPGEVAGSQCRAIMGVGALLVKWGGLAALLERLVVGVLLIAPVEGCEG</sequence>
<comment type="caution">
    <text evidence="2">The sequence shown here is derived from an EMBL/GenBank/DDBJ whole genome shotgun (WGS) entry which is preliminary data.</text>
</comment>
<dbReference type="EMBL" id="AMZH03006765">
    <property type="protein sequence ID" value="RRT63002.1"/>
    <property type="molecule type" value="Genomic_DNA"/>
</dbReference>
<protein>
    <submittedName>
        <fullName evidence="2">Uncharacterized protein</fullName>
    </submittedName>
</protein>
<dbReference type="Proteomes" id="UP000287651">
    <property type="component" value="Unassembled WGS sequence"/>
</dbReference>
<evidence type="ECO:0000313" key="3">
    <source>
        <dbReference type="Proteomes" id="UP000287651"/>
    </source>
</evidence>
<evidence type="ECO:0000256" key="1">
    <source>
        <dbReference type="SAM" id="MobiDB-lite"/>
    </source>
</evidence>
<name>A0A426ZGA8_ENSVE</name>
<proteinExistence type="predicted"/>
<reference evidence="2 3" key="1">
    <citation type="journal article" date="2014" name="Agronomy (Basel)">
        <title>A Draft Genome Sequence for Ensete ventricosum, the Drought-Tolerant Tree Against Hunger.</title>
        <authorList>
            <person name="Harrison J."/>
            <person name="Moore K.A."/>
            <person name="Paszkiewicz K."/>
            <person name="Jones T."/>
            <person name="Grant M."/>
            <person name="Ambacheew D."/>
            <person name="Muzemil S."/>
            <person name="Studholme D.J."/>
        </authorList>
    </citation>
    <scope>NUCLEOTIDE SEQUENCE [LARGE SCALE GENOMIC DNA]</scope>
</reference>
<gene>
    <name evidence="2" type="ORF">B296_00038322</name>
</gene>
<feature type="compositionally biased region" description="Basic and acidic residues" evidence="1">
    <location>
        <begin position="104"/>
        <end position="114"/>
    </location>
</feature>
<dbReference type="AlphaFoldDB" id="A0A426ZGA8"/>
<organism evidence="2 3">
    <name type="scientific">Ensete ventricosum</name>
    <name type="common">Abyssinian banana</name>
    <name type="synonym">Musa ensete</name>
    <dbReference type="NCBI Taxonomy" id="4639"/>
    <lineage>
        <taxon>Eukaryota</taxon>
        <taxon>Viridiplantae</taxon>
        <taxon>Streptophyta</taxon>
        <taxon>Embryophyta</taxon>
        <taxon>Tracheophyta</taxon>
        <taxon>Spermatophyta</taxon>
        <taxon>Magnoliopsida</taxon>
        <taxon>Liliopsida</taxon>
        <taxon>Zingiberales</taxon>
        <taxon>Musaceae</taxon>
        <taxon>Ensete</taxon>
    </lineage>
</organism>
<evidence type="ECO:0000313" key="2">
    <source>
        <dbReference type="EMBL" id="RRT63002.1"/>
    </source>
</evidence>
<accession>A0A426ZGA8</accession>